<evidence type="ECO:0000313" key="8">
    <source>
        <dbReference type="Proteomes" id="UP001055153"/>
    </source>
</evidence>
<dbReference type="PIRSF" id="PIRSF000350">
    <property type="entry name" value="Mercury_reductase_MerA"/>
    <property type="match status" value="1"/>
</dbReference>
<dbReference type="InterPro" id="IPR036188">
    <property type="entry name" value="FAD/NAD-bd_sf"/>
</dbReference>
<comment type="cofactor">
    <cofactor evidence="1">
        <name>FAD</name>
        <dbReference type="ChEBI" id="CHEBI:57692"/>
    </cofactor>
</comment>
<dbReference type="InterPro" id="IPR016156">
    <property type="entry name" value="FAD/NAD-linked_Rdtase_dimer_sf"/>
</dbReference>
<proteinExistence type="inferred from homology"/>
<dbReference type="SUPFAM" id="SSF51905">
    <property type="entry name" value="FAD/NAD(P)-binding domain"/>
    <property type="match status" value="1"/>
</dbReference>
<evidence type="ECO:0000256" key="3">
    <source>
        <dbReference type="ARBA" id="ARBA00022630"/>
    </source>
</evidence>
<feature type="domain" description="FAD/NAD(P)-binding" evidence="6">
    <location>
        <begin position="12"/>
        <end position="329"/>
    </location>
</feature>
<dbReference type="PANTHER" id="PTHR43014">
    <property type="entry name" value="MERCURIC REDUCTASE"/>
    <property type="match status" value="1"/>
</dbReference>
<gene>
    <name evidence="7" type="primary">pdhD</name>
    <name evidence="7" type="ORF">GMJLKIPL_2883</name>
</gene>
<dbReference type="InterPro" id="IPR001100">
    <property type="entry name" value="Pyr_nuc-diS_OxRdtase"/>
</dbReference>
<reference evidence="7" key="2">
    <citation type="submission" date="2021-08" db="EMBL/GenBank/DDBJ databases">
        <authorList>
            <person name="Tani A."/>
            <person name="Ola A."/>
            <person name="Ogura Y."/>
            <person name="Katsura K."/>
            <person name="Hayashi T."/>
        </authorList>
    </citation>
    <scope>NUCLEOTIDE SEQUENCE</scope>
    <source>
        <strain evidence="7">DSM 17168</strain>
    </source>
</reference>
<name>A0ABQ4SEK8_9HYPH</name>
<dbReference type="PRINTS" id="PR00411">
    <property type="entry name" value="PNDRDTASEI"/>
</dbReference>
<accession>A0ABQ4SEK8</accession>
<keyword evidence="3" id="KW-0285">Flavoprotein</keyword>
<dbReference type="RefSeq" id="WP_238235759.1">
    <property type="nucleotide sequence ID" value="NZ_BPQQ01000031.1"/>
</dbReference>
<evidence type="ECO:0000259" key="6">
    <source>
        <dbReference type="Pfam" id="PF07992"/>
    </source>
</evidence>
<dbReference type="PRINTS" id="PR00368">
    <property type="entry name" value="FADPNR"/>
</dbReference>
<dbReference type="Proteomes" id="UP001055153">
    <property type="component" value="Unassembled WGS sequence"/>
</dbReference>
<dbReference type="PANTHER" id="PTHR43014:SF4">
    <property type="entry name" value="PYRIDINE NUCLEOTIDE-DISULFIDE OXIDOREDUCTASE RCLA-RELATED"/>
    <property type="match status" value="1"/>
</dbReference>
<dbReference type="Pfam" id="PF02852">
    <property type="entry name" value="Pyr_redox_dim"/>
    <property type="match status" value="1"/>
</dbReference>
<comment type="caution">
    <text evidence="7">The sequence shown here is derived from an EMBL/GenBank/DDBJ whole genome shotgun (WGS) entry which is preliminary data.</text>
</comment>
<evidence type="ECO:0000256" key="2">
    <source>
        <dbReference type="ARBA" id="ARBA00007532"/>
    </source>
</evidence>
<dbReference type="Gene3D" id="3.50.50.60">
    <property type="entry name" value="FAD/NAD(P)-binding domain"/>
    <property type="match status" value="2"/>
</dbReference>
<organism evidence="7 8">
    <name type="scientific">Methylobacterium isbiliense</name>
    <dbReference type="NCBI Taxonomy" id="315478"/>
    <lineage>
        <taxon>Bacteria</taxon>
        <taxon>Pseudomonadati</taxon>
        <taxon>Pseudomonadota</taxon>
        <taxon>Alphaproteobacteria</taxon>
        <taxon>Hyphomicrobiales</taxon>
        <taxon>Methylobacteriaceae</taxon>
        <taxon>Methylobacterium</taxon>
    </lineage>
</organism>
<dbReference type="Pfam" id="PF07992">
    <property type="entry name" value="Pyr_redox_2"/>
    <property type="match status" value="1"/>
</dbReference>
<evidence type="ECO:0000256" key="1">
    <source>
        <dbReference type="ARBA" id="ARBA00001974"/>
    </source>
</evidence>
<dbReference type="SUPFAM" id="SSF55424">
    <property type="entry name" value="FAD/NAD-linked reductases, dimerisation (C-terminal) domain"/>
    <property type="match status" value="1"/>
</dbReference>
<dbReference type="EMBL" id="BPQQ01000031">
    <property type="protein sequence ID" value="GJE00955.1"/>
    <property type="molecule type" value="Genomic_DNA"/>
</dbReference>
<dbReference type="NCBIfam" id="NF004939">
    <property type="entry name" value="PRK06292.1-1"/>
    <property type="match status" value="1"/>
</dbReference>
<evidence type="ECO:0000259" key="5">
    <source>
        <dbReference type="Pfam" id="PF02852"/>
    </source>
</evidence>
<keyword evidence="4" id="KW-0274">FAD</keyword>
<protein>
    <submittedName>
        <fullName evidence="7">Dihydrolipoyl dehydrogenase</fullName>
    </submittedName>
</protein>
<evidence type="ECO:0000256" key="4">
    <source>
        <dbReference type="ARBA" id="ARBA00022827"/>
    </source>
</evidence>
<comment type="similarity">
    <text evidence="2">Belongs to the class-I pyridine nucleotide-disulfide oxidoreductase family.</text>
</comment>
<sequence>MTGGTRDGITCDVAVIGAGTAGLAAWDAATREGARAALIERGPGGTTCARVGCMPSKLLIAAARAAHDARGAGLFGIDVPQVGVDGRAVMRRLRAERDRFVASIRDGLGRVPEDLRVAGEARFTGPATLLVDGRVEVRANAVVIATGSSPSLPPSLAAIAGRVLTTDTLFESEDLPDSLAVLGAGPVGIEIAQAMTRLGVRVTVFDPAQSIGGATDPAVAASAEAIIGREVDLRLRTEVTQAAPDGEGIRLHWRSGGETGSAAFAQVLAAAGRPPNLADLDLGRAGLDLDEAGRPEIHPHSLQCGPAPLFIAGDANRLRPVLHEASRQGRIAGRNAARFPRVEAPAPWPAFALVFTDPEMAAVGRAFDPEAARDWLIGEVSFADQGRARVMGRNAGLARIYAEPEGRLIGAEMVGPGVEHLAHLLAAAIQEGWTARHLLERPYYHPTLEEGLTTALGAIAAREAAPGPPRVSSPRGIR</sequence>
<dbReference type="Gene3D" id="3.30.390.30">
    <property type="match status" value="1"/>
</dbReference>
<dbReference type="InterPro" id="IPR004099">
    <property type="entry name" value="Pyr_nucl-diS_OxRdtase_dimer"/>
</dbReference>
<feature type="domain" description="Pyridine nucleotide-disulphide oxidoreductase dimerisation" evidence="5">
    <location>
        <begin position="352"/>
        <end position="455"/>
    </location>
</feature>
<dbReference type="InterPro" id="IPR023753">
    <property type="entry name" value="FAD/NAD-binding_dom"/>
</dbReference>
<reference evidence="7" key="1">
    <citation type="journal article" date="2021" name="Front. Microbiol.">
        <title>Comprehensive Comparative Genomics and Phenotyping of Methylobacterium Species.</title>
        <authorList>
            <person name="Alessa O."/>
            <person name="Ogura Y."/>
            <person name="Fujitani Y."/>
            <person name="Takami H."/>
            <person name="Hayashi T."/>
            <person name="Sahin N."/>
            <person name="Tani A."/>
        </authorList>
    </citation>
    <scope>NUCLEOTIDE SEQUENCE</scope>
    <source>
        <strain evidence="7">DSM 17168</strain>
    </source>
</reference>
<evidence type="ECO:0000313" key="7">
    <source>
        <dbReference type="EMBL" id="GJE00955.1"/>
    </source>
</evidence>
<keyword evidence="8" id="KW-1185">Reference proteome</keyword>